<evidence type="ECO:0000256" key="7">
    <source>
        <dbReference type="ARBA" id="ARBA00062796"/>
    </source>
</evidence>
<evidence type="ECO:0000256" key="6">
    <source>
        <dbReference type="ARBA" id="ARBA00056794"/>
    </source>
</evidence>
<comment type="catalytic activity">
    <reaction evidence="5">
        <text>GTP + H2O = GDP + phosphate + H(+)</text>
        <dbReference type="Rhea" id="RHEA:19669"/>
        <dbReference type="ChEBI" id="CHEBI:15377"/>
        <dbReference type="ChEBI" id="CHEBI:15378"/>
        <dbReference type="ChEBI" id="CHEBI:37565"/>
        <dbReference type="ChEBI" id="CHEBI:43474"/>
        <dbReference type="ChEBI" id="CHEBI:58189"/>
    </reaction>
</comment>
<gene>
    <name evidence="8" type="ORF">SmJEL517_g00224</name>
</gene>
<keyword evidence="2" id="KW-0547">Nucleotide-binding</keyword>
<dbReference type="PANTHER" id="PTHR23408">
    <property type="entry name" value="METHYLMALONYL-COA MUTASE"/>
    <property type="match status" value="1"/>
</dbReference>
<dbReference type="Proteomes" id="UP000319731">
    <property type="component" value="Unassembled WGS sequence"/>
</dbReference>
<accession>A0A507C9E3</accession>
<dbReference type="SUPFAM" id="SSF52540">
    <property type="entry name" value="P-loop containing nucleoside triphosphate hydrolases"/>
    <property type="match status" value="1"/>
</dbReference>
<dbReference type="Gene3D" id="1.10.287.130">
    <property type="match status" value="1"/>
</dbReference>
<dbReference type="EMBL" id="QEAO01000001">
    <property type="protein sequence ID" value="TPX38200.1"/>
    <property type="molecule type" value="Genomic_DNA"/>
</dbReference>
<dbReference type="STRING" id="1806994.A0A507C9E3"/>
<dbReference type="OrthoDB" id="1476984at2759"/>
<dbReference type="PANTHER" id="PTHR23408:SF3">
    <property type="entry name" value="METHYLMALONIC ACIDURIA TYPE A PROTEIN, MITOCHONDRIAL"/>
    <property type="match status" value="1"/>
</dbReference>
<dbReference type="InterPro" id="IPR005129">
    <property type="entry name" value="GTPase_ArgK"/>
</dbReference>
<evidence type="ECO:0000256" key="4">
    <source>
        <dbReference type="ARBA" id="ARBA00023134"/>
    </source>
</evidence>
<sequence>MGYGQKARRAIPRLVASERISTLFNALISGDRAALARSITLVESTRADHRKEAQELLSLVLDHAKKRTSTVANWPTTFRVGLSGSPGVGKSSFIETFGMFLIAKGHKVAVLAVDPSSTRTGGSILGDKTRMTLLSRADEAYVRPSPTSGNLGGVARNTNEAILLCEASGYDIILVETVGVGQSETMVSDMTDMFTLLVAPGAGDELQGMKKGIVEMSDLILVNKADGVLAIPARAAQMEYTSALKFSQPAHPDWRPKVLAMSSAENIGIDKVWEAMQEYYKIMQESGSLHTKRGLQRKKWMWQQITDELLWRLKTDSNVKDMVLSLEAGVFRGDITSGQAAEDCVRAFIHDQALTQ</sequence>
<dbReference type="GeneID" id="42001451"/>
<dbReference type="GO" id="GO:0005525">
    <property type="term" value="F:GTP binding"/>
    <property type="evidence" value="ECO:0007669"/>
    <property type="project" value="UniProtKB-KW"/>
</dbReference>
<organism evidence="8 9">
    <name type="scientific">Synchytrium microbalum</name>
    <dbReference type="NCBI Taxonomy" id="1806994"/>
    <lineage>
        <taxon>Eukaryota</taxon>
        <taxon>Fungi</taxon>
        <taxon>Fungi incertae sedis</taxon>
        <taxon>Chytridiomycota</taxon>
        <taxon>Chytridiomycota incertae sedis</taxon>
        <taxon>Chytridiomycetes</taxon>
        <taxon>Synchytriales</taxon>
        <taxon>Synchytriaceae</taxon>
        <taxon>Synchytrium</taxon>
    </lineage>
</organism>
<reference evidence="8 9" key="1">
    <citation type="journal article" date="2019" name="Sci. Rep.">
        <title>Comparative genomics of chytrid fungi reveal insights into the obligate biotrophic and pathogenic lifestyle of Synchytrium endobioticum.</title>
        <authorList>
            <person name="van de Vossenberg B.T.L.H."/>
            <person name="Warris S."/>
            <person name="Nguyen H.D.T."/>
            <person name="van Gent-Pelzer M.P.E."/>
            <person name="Joly D.L."/>
            <person name="van de Geest H.C."/>
            <person name="Bonants P.J.M."/>
            <person name="Smith D.S."/>
            <person name="Levesque C.A."/>
            <person name="van der Lee T.A.J."/>
        </authorList>
    </citation>
    <scope>NUCLEOTIDE SEQUENCE [LARGE SCALE GENOMIC DNA]</scope>
    <source>
        <strain evidence="8 9">JEL517</strain>
    </source>
</reference>
<dbReference type="InterPro" id="IPR027417">
    <property type="entry name" value="P-loop_NTPase"/>
</dbReference>
<dbReference type="RefSeq" id="XP_031027915.1">
    <property type="nucleotide sequence ID" value="XM_031166154.1"/>
</dbReference>
<keyword evidence="3" id="KW-0378">Hydrolase</keyword>
<evidence type="ECO:0000313" key="9">
    <source>
        <dbReference type="Proteomes" id="UP000319731"/>
    </source>
</evidence>
<comment type="subunit">
    <text evidence="7">Homodimer. Interacts with MMUT (the apoenzyme form); the interaction is GTP dependent.</text>
</comment>
<dbReference type="NCBIfam" id="NF006958">
    <property type="entry name" value="PRK09435.1"/>
    <property type="match status" value="1"/>
</dbReference>
<dbReference type="Gene3D" id="1.20.5.170">
    <property type="match status" value="1"/>
</dbReference>
<comment type="similarity">
    <text evidence="1">Belongs to the SIMIBI class G3E GTPase family. ArgK/MeaB subfamily.</text>
</comment>
<evidence type="ECO:0000313" key="8">
    <source>
        <dbReference type="EMBL" id="TPX38200.1"/>
    </source>
</evidence>
<evidence type="ECO:0000256" key="1">
    <source>
        <dbReference type="ARBA" id="ARBA00009625"/>
    </source>
</evidence>
<name>A0A507C9E3_9FUNG</name>
<keyword evidence="4" id="KW-0342">GTP-binding</keyword>
<comment type="caution">
    <text evidence="8">The sequence shown here is derived from an EMBL/GenBank/DDBJ whole genome shotgun (WGS) entry which is preliminary data.</text>
</comment>
<dbReference type="Pfam" id="PF03308">
    <property type="entry name" value="MeaB"/>
    <property type="match status" value="1"/>
</dbReference>
<evidence type="ECO:0000256" key="3">
    <source>
        <dbReference type="ARBA" id="ARBA00022801"/>
    </source>
</evidence>
<dbReference type="AlphaFoldDB" id="A0A507C9E3"/>
<proteinExistence type="inferred from homology"/>
<dbReference type="GO" id="GO:0005737">
    <property type="term" value="C:cytoplasm"/>
    <property type="evidence" value="ECO:0007669"/>
    <property type="project" value="TreeGrafter"/>
</dbReference>
<protein>
    <recommendedName>
        <fullName evidence="10">AAA+ ATPase domain-containing protein</fullName>
    </recommendedName>
</protein>
<dbReference type="CDD" id="cd03114">
    <property type="entry name" value="MMAA-like"/>
    <property type="match status" value="1"/>
</dbReference>
<dbReference type="GO" id="GO:0003924">
    <property type="term" value="F:GTPase activity"/>
    <property type="evidence" value="ECO:0007669"/>
    <property type="project" value="InterPro"/>
</dbReference>
<evidence type="ECO:0008006" key="10">
    <source>
        <dbReference type="Google" id="ProtNLM"/>
    </source>
</evidence>
<dbReference type="NCBIfam" id="TIGR00750">
    <property type="entry name" value="lao"/>
    <property type="match status" value="1"/>
</dbReference>
<evidence type="ECO:0000256" key="2">
    <source>
        <dbReference type="ARBA" id="ARBA00022741"/>
    </source>
</evidence>
<keyword evidence="9" id="KW-1185">Reference proteome</keyword>
<comment type="function">
    <text evidence="6">GTPase, binds and hydrolyzes GTP. Involved in intracellular vitamin B12 metabolism, mediates the transport of cobalamin (Cbl) into mitochondria for the final steps of adenosylcobalamin (AdoCbl) synthesis. Functions as a G-protein chaperone that assists AdoCbl cofactor delivery from MMAB to the methylmalonyl-CoA mutase (MMUT). Plays a dual role as both a protectase and a reactivase for MMUT. Protects MMUT from progressive inactivation by oxidation by decreasing the rate of the formation of the oxidized inactive cofactor hydroxocobalamin (OH2Cbl). Additionally acts a reactivase by promoting the replacement of OH2Cbl by the active cofactor AdoCbl, restoring the activity of MMUT in the presence and hydrolysis of GTP.</text>
</comment>
<dbReference type="Gene3D" id="3.40.50.300">
    <property type="entry name" value="P-loop containing nucleotide triphosphate hydrolases"/>
    <property type="match status" value="1"/>
</dbReference>
<dbReference type="FunFam" id="3.40.50.300:FF:000647">
    <property type="entry name" value="Methylmalonic aciduria type A homolog, mitochondrial"/>
    <property type="match status" value="1"/>
</dbReference>
<evidence type="ECO:0000256" key="5">
    <source>
        <dbReference type="ARBA" id="ARBA00048548"/>
    </source>
</evidence>